<dbReference type="PANTHER" id="PTHR45453:SF1">
    <property type="entry name" value="PHOSPHATE REGULON SENSOR PROTEIN PHOR"/>
    <property type="match status" value="1"/>
</dbReference>
<dbReference type="SUPFAM" id="SSF55874">
    <property type="entry name" value="ATPase domain of HSP90 chaperone/DNA topoisomerase II/histidine kinase"/>
    <property type="match status" value="1"/>
</dbReference>
<keyword evidence="7" id="KW-0472">Membrane</keyword>
<gene>
    <name evidence="9" type="ORF">F8C82_04290</name>
</gene>
<dbReference type="PANTHER" id="PTHR45453">
    <property type="entry name" value="PHOSPHATE REGULON SENSOR PROTEIN PHOR"/>
    <property type="match status" value="1"/>
</dbReference>
<evidence type="ECO:0000256" key="5">
    <source>
        <dbReference type="ARBA" id="ARBA00022777"/>
    </source>
</evidence>
<dbReference type="EMBL" id="WBVQ01000001">
    <property type="protein sequence ID" value="KAB2817628.1"/>
    <property type="molecule type" value="Genomic_DNA"/>
</dbReference>
<dbReference type="GO" id="GO:0016036">
    <property type="term" value="P:cellular response to phosphate starvation"/>
    <property type="evidence" value="ECO:0007669"/>
    <property type="project" value="TreeGrafter"/>
</dbReference>
<dbReference type="AlphaFoldDB" id="A0A6L3ZJ95"/>
<proteinExistence type="predicted"/>
<evidence type="ECO:0000313" key="10">
    <source>
        <dbReference type="Proteomes" id="UP000484164"/>
    </source>
</evidence>
<dbReference type="InterPro" id="IPR003594">
    <property type="entry name" value="HATPase_dom"/>
</dbReference>
<dbReference type="Gene3D" id="3.30.565.10">
    <property type="entry name" value="Histidine kinase-like ATPase, C-terminal domain"/>
    <property type="match status" value="1"/>
</dbReference>
<evidence type="ECO:0000256" key="6">
    <source>
        <dbReference type="ARBA" id="ARBA00023012"/>
    </source>
</evidence>
<dbReference type="CDD" id="cd00082">
    <property type="entry name" value="HisKA"/>
    <property type="match status" value="1"/>
</dbReference>
<feature type="transmembrane region" description="Helical" evidence="7">
    <location>
        <begin position="48"/>
        <end position="66"/>
    </location>
</feature>
<dbReference type="RefSeq" id="WP_151692317.1">
    <property type="nucleotide sequence ID" value="NZ_BMGX01000002.1"/>
</dbReference>
<dbReference type="Pfam" id="PF02518">
    <property type="entry name" value="HATPase_c"/>
    <property type="match status" value="1"/>
</dbReference>
<keyword evidence="7" id="KW-0812">Transmembrane</keyword>
<dbReference type="InterPro" id="IPR050351">
    <property type="entry name" value="BphY/WalK/GraS-like"/>
</dbReference>
<keyword evidence="4" id="KW-0808">Transferase</keyword>
<comment type="catalytic activity">
    <reaction evidence="1">
        <text>ATP + protein L-histidine = ADP + protein N-phospho-L-histidine.</text>
        <dbReference type="EC" id="2.7.13.3"/>
    </reaction>
</comment>
<protein>
    <recommendedName>
        <fullName evidence="2">histidine kinase</fullName>
        <ecNumber evidence="2">2.7.13.3</ecNumber>
    </recommendedName>
</protein>
<dbReference type="SUPFAM" id="SSF47384">
    <property type="entry name" value="Homodimeric domain of signal transducing histidine kinase"/>
    <property type="match status" value="1"/>
</dbReference>
<keyword evidence="3" id="KW-0597">Phosphoprotein</keyword>
<comment type="caution">
    <text evidence="9">The sequence shown here is derived from an EMBL/GenBank/DDBJ whole genome shotgun (WGS) entry which is preliminary data.</text>
</comment>
<keyword evidence="7" id="KW-1133">Transmembrane helix</keyword>
<evidence type="ECO:0000256" key="4">
    <source>
        <dbReference type="ARBA" id="ARBA00022679"/>
    </source>
</evidence>
<dbReference type="InterPro" id="IPR036097">
    <property type="entry name" value="HisK_dim/P_sf"/>
</dbReference>
<accession>A0A6L3ZJ95</accession>
<dbReference type="SMART" id="SM00387">
    <property type="entry name" value="HATPase_c"/>
    <property type="match status" value="1"/>
</dbReference>
<keyword evidence="6" id="KW-0902">Two-component regulatory system</keyword>
<dbReference type="InterPro" id="IPR003661">
    <property type="entry name" value="HisK_dim/P_dom"/>
</dbReference>
<keyword evidence="5 9" id="KW-0418">Kinase</keyword>
<dbReference type="GO" id="GO:0005886">
    <property type="term" value="C:plasma membrane"/>
    <property type="evidence" value="ECO:0007669"/>
    <property type="project" value="TreeGrafter"/>
</dbReference>
<feature type="transmembrane region" description="Helical" evidence="7">
    <location>
        <begin position="123"/>
        <end position="141"/>
    </location>
</feature>
<evidence type="ECO:0000256" key="3">
    <source>
        <dbReference type="ARBA" id="ARBA00022553"/>
    </source>
</evidence>
<feature type="transmembrane region" description="Helical" evidence="7">
    <location>
        <begin position="73"/>
        <end position="93"/>
    </location>
</feature>
<name>A0A6L3ZJ95_9FLAO</name>
<evidence type="ECO:0000256" key="7">
    <source>
        <dbReference type="SAM" id="Phobius"/>
    </source>
</evidence>
<feature type="domain" description="Histidine kinase" evidence="8">
    <location>
        <begin position="215"/>
        <end position="428"/>
    </location>
</feature>
<feature type="transmembrane region" description="Helical" evidence="7">
    <location>
        <begin position="99"/>
        <end position="116"/>
    </location>
</feature>
<dbReference type="GO" id="GO:0004721">
    <property type="term" value="F:phosphoprotein phosphatase activity"/>
    <property type="evidence" value="ECO:0007669"/>
    <property type="project" value="TreeGrafter"/>
</dbReference>
<dbReference type="Gene3D" id="1.10.287.130">
    <property type="match status" value="1"/>
</dbReference>
<feature type="transmembrane region" description="Helical" evidence="7">
    <location>
        <begin position="156"/>
        <end position="174"/>
    </location>
</feature>
<dbReference type="OrthoDB" id="9781208at2"/>
<organism evidence="9 10">
    <name type="scientific">Phaeocystidibacter marisrubri</name>
    <dbReference type="NCBI Taxonomy" id="1577780"/>
    <lineage>
        <taxon>Bacteria</taxon>
        <taxon>Pseudomonadati</taxon>
        <taxon>Bacteroidota</taxon>
        <taxon>Flavobacteriia</taxon>
        <taxon>Flavobacteriales</taxon>
        <taxon>Phaeocystidibacteraceae</taxon>
        <taxon>Phaeocystidibacter</taxon>
    </lineage>
</organism>
<reference evidence="9 10" key="1">
    <citation type="submission" date="2019-10" db="EMBL/GenBank/DDBJ databases">
        <title>Genome sequence of Phaeocystidibacter marisrubri JCM30614 (type strain).</title>
        <authorList>
            <person name="Bowman J.P."/>
        </authorList>
    </citation>
    <scope>NUCLEOTIDE SEQUENCE [LARGE SCALE GENOMIC DNA]</scope>
    <source>
        <strain evidence="9 10">JCM 30614</strain>
    </source>
</reference>
<keyword evidence="10" id="KW-1185">Reference proteome</keyword>
<evidence type="ECO:0000256" key="1">
    <source>
        <dbReference type="ARBA" id="ARBA00000085"/>
    </source>
</evidence>
<sequence>MKKLWTHLLGVDDGLPTRGIVFNATVLSVAGLLILFLPLLIWIELYEIAIVDGLVMVMLILAWTISRFFGLTNLGLMIVVFSSVVGVIYSFIAKGGINGPAYVLALVSFVAVIGLVHEKYQIWVYAGHLILLAGMFYYDYATPVDQEVYSSVENEYIDFFFTSGISLTIVFVLYSRTINGYQRSLESLQEKSLQNTTLTQSLEKSNAEKDRLFSVLAHDIRSPMASIEGAMELISNDRLNKEEVVELSKELLDMTRSTMFLVENLLYWSRNELGADVVVKDHFYLEDVFRQIRSMFYPLAKQKKVQLNFNITPGIYLENHRNAMEVIFRNVVHNAIKFSPKGGAVEVYTKRRDNHVLLFIEDEGKGLSPEAFYSDQAIPSSSGTSGEMGSGLGLRITKTLSSKLEIPVYVTTPISGGTRFCFELSSIQPS</sequence>
<dbReference type="EC" id="2.7.13.3" evidence="2"/>
<evidence type="ECO:0000256" key="2">
    <source>
        <dbReference type="ARBA" id="ARBA00012438"/>
    </source>
</evidence>
<evidence type="ECO:0000259" key="8">
    <source>
        <dbReference type="PROSITE" id="PS50109"/>
    </source>
</evidence>
<feature type="transmembrane region" description="Helical" evidence="7">
    <location>
        <begin position="20"/>
        <end position="42"/>
    </location>
</feature>
<dbReference type="PROSITE" id="PS50109">
    <property type="entry name" value="HIS_KIN"/>
    <property type="match status" value="1"/>
</dbReference>
<dbReference type="Proteomes" id="UP000484164">
    <property type="component" value="Unassembled WGS sequence"/>
</dbReference>
<evidence type="ECO:0000313" key="9">
    <source>
        <dbReference type="EMBL" id="KAB2817628.1"/>
    </source>
</evidence>
<dbReference type="Pfam" id="PF00512">
    <property type="entry name" value="HisKA"/>
    <property type="match status" value="1"/>
</dbReference>
<dbReference type="SMART" id="SM00388">
    <property type="entry name" value="HisKA"/>
    <property type="match status" value="1"/>
</dbReference>
<dbReference type="InterPro" id="IPR005467">
    <property type="entry name" value="His_kinase_dom"/>
</dbReference>
<dbReference type="InterPro" id="IPR036890">
    <property type="entry name" value="HATPase_C_sf"/>
</dbReference>
<dbReference type="GO" id="GO:0000155">
    <property type="term" value="F:phosphorelay sensor kinase activity"/>
    <property type="evidence" value="ECO:0007669"/>
    <property type="project" value="InterPro"/>
</dbReference>